<evidence type="ECO:0000313" key="3">
    <source>
        <dbReference type="Proteomes" id="UP000295345"/>
    </source>
</evidence>
<name>A0A4R4SGP6_9ACTN</name>
<dbReference type="OrthoDB" id="3852216at2"/>
<feature type="domain" description="DNA primase/polymerase bifunctional N-terminal" evidence="1">
    <location>
        <begin position="23"/>
        <end position="204"/>
    </location>
</feature>
<dbReference type="InterPro" id="IPR015330">
    <property type="entry name" value="DNA_primase/pol_bifunc_N"/>
</dbReference>
<gene>
    <name evidence="2" type="ORF">E1283_35060</name>
</gene>
<reference evidence="2 3" key="1">
    <citation type="submission" date="2019-03" db="EMBL/GenBank/DDBJ databases">
        <title>Draft genome sequences of novel Actinobacteria.</title>
        <authorList>
            <person name="Sahin N."/>
            <person name="Ay H."/>
            <person name="Saygin H."/>
        </authorList>
    </citation>
    <scope>NUCLEOTIDE SEQUENCE [LARGE SCALE GENOMIC DNA]</scope>
    <source>
        <strain evidence="2 3">DSM 41900</strain>
    </source>
</reference>
<accession>A0A4R4SGP6</accession>
<keyword evidence="3" id="KW-1185">Reference proteome</keyword>
<comment type="caution">
    <text evidence="2">The sequence shown here is derived from an EMBL/GenBank/DDBJ whole genome shotgun (WGS) entry which is preliminary data.</text>
</comment>
<sequence length="216" mass="23201">MSPMSSMSPTLTARRAESPLEHAVRYTDERRWDVLPGTWLETRGGRVSCSCAVPGCRAPGAHPTRPDWTAQATGSVAAARRLWTEEPWAAILLPTGRSFDVLEVSETAGCLALARMERMSASCGPVTQTPFGRMQFLVAPGGAPKVPGLLRKLGWGTVGPELTVRGEGDFVAAPPTRVGSRGSVRWVRPPSSANRWLPAVEELLAPLAYACGQEPR</sequence>
<dbReference type="AlphaFoldDB" id="A0A4R4SGP6"/>
<proteinExistence type="predicted"/>
<dbReference type="SMART" id="SM00943">
    <property type="entry name" value="Prim-Pol"/>
    <property type="match status" value="1"/>
</dbReference>
<dbReference type="EMBL" id="SMKI01000714">
    <property type="protein sequence ID" value="TDC61836.1"/>
    <property type="molecule type" value="Genomic_DNA"/>
</dbReference>
<evidence type="ECO:0000259" key="1">
    <source>
        <dbReference type="SMART" id="SM00943"/>
    </source>
</evidence>
<organism evidence="2 3">
    <name type="scientific">Streptomyces hainanensis</name>
    <dbReference type="NCBI Taxonomy" id="402648"/>
    <lineage>
        <taxon>Bacteria</taxon>
        <taxon>Bacillati</taxon>
        <taxon>Actinomycetota</taxon>
        <taxon>Actinomycetes</taxon>
        <taxon>Kitasatosporales</taxon>
        <taxon>Streptomycetaceae</taxon>
        <taxon>Streptomyces</taxon>
    </lineage>
</organism>
<dbReference type="Pfam" id="PF09250">
    <property type="entry name" value="Prim-Pol"/>
    <property type="match status" value="1"/>
</dbReference>
<dbReference type="RefSeq" id="WP_132822209.1">
    <property type="nucleotide sequence ID" value="NZ_SMKI01000714.1"/>
</dbReference>
<protein>
    <submittedName>
        <fullName evidence="2">Bifunctional DNA primase/polymerase</fullName>
    </submittedName>
</protein>
<evidence type="ECO:0000313" key="2">
    <source>
        <dbReference type="EMBL" id="TDC61836.1"/>
    </source>
</evidence>
<dbReference type="Proteomes" id="UP000295345">
    <property type="component" value="Unassembled WGS sequence"/>
</dbReference>